<feature type="region of interest" description="Disordered" evidence="1">
    <location>
        <begin position="1"/>
        <end position="74"/>
    </location>
</feature>
<dbReference type="Proteomes" id="UP000009881">
    <property type="component" value="Unassembled WGS sequence"/>
</dbReference>
<evidence type="ECO:0000313" key="2">
    <source>
        <dbReference type="EMBL" id="EKV30917.1"/>
    </source>
</evidence>
<evidence type="ECO:0000256" key="1">
    <source>
        <dbReference type="SAM" id="MobiDB-lite"/>
    </source>
</evidence>
<dbReference type="STRING" id="1238182.C882_4254"/>
<dbReference type="EMBL" id="ANHY01000007">
    <property type="protein sequence ID" value="EKV30917.1"/>
    <property type="molecule type" value="Genomic_DNA"/>
</dbReference>
<protein>
    <submittedName>
        <fullName evidence="2">Uncharacterized protein</fullName>
    </submittedName>
</protein>
<feature type="compositionally biased region" description="Low complexity" evidence="1">
    <location>
        <begin position="1"/>
        <end position="15"/>
    </location>
</feature>
<proteinExistence type="predicted"/>
<dbReference type="AlphaFoldDB" id="K9H045"/>
<sequence>MSLAAGKLGSAFAAATTARTPSAGRSAFSPDEAMPIEGLLPADGAGPQEEAVRDDEDHGEGSGHGGGGLDWHHKKHRRPIVASRFGSMLTSFEVDRTLFYYQAFTPDPPPGLIVNFGSVAKRYEIVYDVIRLGPPRLGTEYNRLH</sequence>
<organism evidence="2 3">
    <name type="scientific">Caenispirillum salinarum AK4</name>
    <dbReference type="NCBI Taxonomy" id="1238182"/>
    <lineage>
        <taxon>Bacteria</taxon>
        <taxon>Pseudomonadati</taxon>
        <taxon>Pseudomonadota</taxon>
        <taxon>Alphaproteobacteria</taxon>
        <taxon>Rhodospirillales</taxon>
        <taxon>Novispirillaceae</taxon>
        <taxon>Caenispirillum</taxon>
    </lineage>
</organism>
<keyword evidence="3" id="KW-1185">Reference proteome</keyword>
<reference evidence="2 3" key="1">
    <citation type="journal article" date="2013" name="Genome Announc.">
        <title>Draft Genome Sequence of an Alphaproteobacterium, Caenispirillum salinarum AK4(T), Isolated from a Solar Saltern.</title>
        <authorList>
            <person name="Khatri I."/>
            <person name="Singh A."/>
            <person name="Korpole S."/>
            <person name="Pinnaka A.K."/>
            <person name="Subramanian S."/>
        </authorList>
    </citation>
    <scope>NUCLEOTIDE SEQUENCE [LARGE SCALE GENOMIC DNA]</scope>
    <source>
        <strain evidence="2 3">AK4</strain>
    </source>
</reference>
<name>K9H045_9PROT</name>
<accession>K9H045</accession>
<gene>
    <name evidence="2" type="ORF">C882_4254</name>
</gene>
<dbReference type="RefSeq" id="WP_009540362.1">
    <property type="nucleotide sequence ID" value="NZ_ANHY01000007.1"/>
</dbReference>
<comment type="caution">
    <text evidence="2">The sequence shown here is derived from an EMBL/GenBank/DDBJ whole genome shotgun (WGS) entry which is preliminary data.</text>
</comment>
<evidence type="ECO:0000313" key="3">
    <source>
        <dbReference type="Proteomes" id="UP000009881"/>
    </source>
</evidence>
<dbReference type="OrthoDB" id="9887894at2"/>